<feature type="transmembrane region" description="Helical" evidence="8">
    <location>
        <begin position="59"/>
        <end position="77"/>
    </location>
</feature>
<comment type="subcellular location">
    <subcellularLocation>
        <location evidence="1">Membrane</location>
        <topology evidence="1">Multi-pass membrane protein</topology>
    </subcellularLocation>
</comment>
<dbReference type="GO" id="GO:0005886">
    <property type="term" value="C:plasma membrane"/>
    <property type="evidence" value="ECO:0007669"/>
    <property type="project" value="TreeGrafter"/>
</dbReference>
<evidence type="ECO:0000256" key="8">
    <source>
        <dbReference type="SAM" id="Phobius"/>
    </source>
</evidence>
<dbReference type="PANTHER" id="PTHR23501">
    <property type="entry name" value="MAJOR FACILITATOR SUPERFAMILY"/>
    <property type="match status" value="1"/>
</dbReference>
<proteinExistence type="inferred from homology"/>
<feature type="transmembrane region" description="Helical" evidence="8">
    <location>
        <begin position="393"/>
        <end position="415"/>
    </location>
</feature>
<dbReference type="InterPro" id="IPR036259">
    <property type="entry name" value="MFS_trans_sf"/>
</dbReference>
<dbReference type="Pfam" id="PF07690">
    <property type="entry name" value="MFS_1"/>
    <property type="match status" value="1"/>
</dbReference>
<dbReference type="SUPFAM" id="SSF103473">
    <property type="entry name" value="MFS general substrate transporter"/>
    <property type="match status" value="2"/>
</dbReference>
<evidence type="ECO:0000256" key="4">
    <source>
        <dbReference type="ARBA" id="ARBA00022692"/>
    </source>
</evidence>
<gene>
    <name evidence="10" type="ORF">Micbo1qcDRAFT_208239</name>
</gene>
<sequence>MNDRPASPGHSSATADSPQILEGGHNGTVNDSKHELDNTIRDDDGAAVIGERDIKGFKWIAAIFAILSSTFLFALDTTVVADIQPYIIGSVGEFEKFPWLGSAFVLPAATLQLPWAKAYALFDVKWLYFFNVTLFEIGSAISGAAPTMNALIVGRTIAGVGGCGMYIGGLTYLSVLTTPQERPFYVSLVTPVWGLGTVLGPIIGGAFAESQVGWRWGFYINLFFYVAVAPAMLFILPGLNFEPKLTRAQKMLKMDWLGIVIFIGWGVSFIMALQFGGTVYAWNSPSEIILWVFSGVLIVAMVLSHIYHPFVDAENRYYPAHLLKNIKLGALQFATFAGPAAVYIPIYYLPLYFQFARGETAVQAAIRLLPMVFMVVALSIISGAFITKVNYVVPWFLLGGLLTVAGGATMLTVTMETTNEAIYGYSVILGLGGGCLLMSAFGCAQAVIAESETLDAVGVLSLAQGLGIVFFVSAAGIVFQNLGINYITPILPADFTGPVNGILAGSHSADYLSFTPEVRATISEAIVSAMSLVYALSVAAGALTVLFSLVLLKTKIR</sequence>
<feature type="transmembrane region" description="Helical" evidence="8">
    <location>
        <begin position="532"/>
        <end position="552"/>
    </location>
</feature>
<name>A0A136IQK4_9PEZI</name>
<feature type="transmembrane region" description="Helical" evidence="8">
    <location>
        <begin position="256"/>
        <end position="282"/>
    </location>
</feature>
<dbReference type="PROSITE" id="PS50850">
    <property type="entry name" value="MFS"/>
    <property type="match status" value="1"/>
</dbReference>
<feature type="transmembrane region" description="Helical" evidence="8">
    <location>
        <begin position="368"/>
        <end position="386"/>
    </location>
</feature>
<evidence type="ECO:0000256" key="7">
    <source>
        <dbReference type="SAM" id="MobiDB-lite"/>
    </source>
</evidence>
<dbReference type="GO" id="GO:0022857">
    <property type="term" value="F:transmembrane transporter activity"/>
    <property type="evidence" value="ECO:0007669"/>
    <property type="project" value="InterPro"/>
</dbReference>
<evidence type="ECO:0000256" key="5">
    <source>
        <dbReference type="ARBA" id="ARBA00022989"/>
    </source>
</evidence>
<dbReference type="FunFam" id="1.20.1250.20:FF:000429">
    <property type="entry name" value="MFS drug efflux transporter, putative"/>
    <property type="match status" value="1"/>
</dbReference>
<feature type="transmembrane region" description="Helical" evidence="8">
    <location>
        <begin position="127"/>
        <end position="146"/>
    </location>
</feature>
<evidence type="ECO:0000259" key="9">
    <source>
        <dbReference type="PROSITE" id="PS50850"/>
    </source>
</evidence>
<organism evidence="10 11">
    <name type="scientific">Microdochium bolleyi</name>
    <dbReference type="NCBI Taxonomy" id="196109"/>
    <lineage>
        <taxon>Eukaryota</taxon>
        <taxon>Fungi</taxon>
        <taxon>Dikarya</taxon>
        <taxon>Ascomycota</taxon>
        <taxon>Pezizomycotina</taxon>
        <taxon>Sordariomycetes</taxon>
        <taxon>Xylariomycetidae</taxon>
        <taxon>Xylariales</taxon>
        <taxon>Microdochiaceae</taxon>
        <taxon>Microdochium</taxon>
    </lineage>
</organism>
<evidence type="ECO:0000256" key="2">
    <source>
        <dbReference type="ARBA" id="ARBA00007520"/>
    </source>
</evidence>
<dbReference type="InParanoid" id="A0A136IQK4"/>
<dbReference type="Proteomes" id="UP000070501">
    <property type="component" value="Unassembled WGS sequence"/>
</dbReference>
<evidence type="ECO:0000256" key="1">
    <source>
        <dbReference type="ARBA" id="ARBA00004141"/>
    </source>
</evidence>
<feature type="region of interest" description="Disordered" evidence="7">
    <location>
        <begin position="1"/>
        <end position="38"/>
    </location>
</feature>
<feature type="domain" description="Major facilitator superfamily (MFS) profile" evidence="9">
    <location>
        <begin position="62"/>
        <end position="556"/>
    </location>
</feature>
<keyword evidence="3" id="KW-0813">Transport</keyword>
<evidence type="ECO:0000256" key="3">
    <source>
        <dbReference type="ARBA" id="ARBA00022448"/>
    </source>
</evidence>
<feature type="transmembrane region" description="Helical" evidence="8">
    <location>
        <begin position="328"/>
        <end position="348"/>
    </location>
</feature>
<dbReference type="EMBL" id="KQ964263">
    <property type="protein sequence ID" value="KXJ87207.1"/>
    <property type="molecule type" value="Genomic_DNA"/>
</dbReference>
<keyword evidence="4 8" id="KW-0812">Transmembrane</keyword>
<reference evidence="11" key="1">
    <citation type="submission" date="2016-02" db="EMBL/GenBank/DDBJ databases">
        <title>Draft genome sequence of Microdochium bolleyi, a fungal endophyte of beachgrass.</title>
        <authorList>
            <consortium name="DOE Joint Genome Institute"/>
            <person name="David A.S."/>
            <person name="May G."/>
            <person name="Haridas S."/>
            <person name="Lim J."/>
            <person name="Wang M."/>
            <person name="Labutti K."/>
            <person name="Lipzen A."/>
            <person name="Barry K."/>
            <person name="Grigoriev I.V."/>
        </authorList>
    </citation>
    <scope>NUCLEOTIDE SEQUENCE [LARGE SCALE GENOMIC DNA]</scope>
    <source>
        <strain evidence="11">J235TASD1</strain>
    </source>
</reference>
<dbReference type="InterPro" id="IPR020846">
    <property type="entry name" value="MFS_dom"/>
</dbReference>
<feature type="transmembrane region" description="Helical" evidence="8">
    <location>
        <begin position="216"/>
        <end position="236"/>
    </location>
</feature>
<dbReference type="Gene3D" id="1.20.1250.20">
    <property type="entry name" value="MFS general substrate transporter like domains"/>
    <property type="match status" value="2"/>
</dbReference>
<keyword evidence="5 8" id="KW-1133">Transmembrane helix</keyword>
<dbReference type="AlphaFoldDB" id="A0A136IQK4"/>
<dbReference type="InterPro" id="IPR011701">
    <property type="entry name" value="MFS"/>
</dbReference>
<dbReference type="PANTHER" id="PTHR23501:SF12">
    <property type="entry name" value="MAJOR FACILITATOR SUPERFAMILY (MFS) PROFILE DOMAIN-CONTAINING PROTEIN-RELATED"/>
    <property type="match status" value="1"/>
</dbReference>
<evidence type="ECO:0000256" key="6">
    <source>
        <dbReference type="ARBA" id="ARBA00023136"/>
    </source>
</evidence>
<keyword evidence="11" id="KW-1185">Reference proteome</keyword>
<feature type="transmembrane region" description="Helical" evidence="8">
    <location>
        <begin position="152"/>
        <end position="173"/>
    </location>
</feature>
<keyword evidence="6 8" id="KW-0472">Membrane</keyword>
<protein>
    <submittedName>
        <fullName evidence="10">Major facilitator superfamily-domain-containing protein</fullName>
    </submittedName>
</protein>
<comment type="similarity">
    <text evidence="2">Belongs to the major facilitator superfamily. TCR/Tet family.</text>
</comment>
<evidence type="ECO:0000313" key="10">
    <source>
        <dbReference type="EMBL" id="KXJ87207.1"/>
    </source>
</evidence>
<feature type="transmembrane region" description="Helical" evidence="8">
    <location>
        <begin position="288"/>
        <end position="307"/>
    </location>
</feature>
<feature type="transmembrane region" description="Helical" evidence="8">
    <location>
        <begin position="456"/>
        <end position="479"/>
    </location>
</feature>
<feature type="transmembrane region" description="Helical" evidence="8">
    <location>
        <begin position="185"/>
        <end position="204"/>
    </location>
</feature>
<feature type="transmembrane region" description="Helical" evidence="8">
    <location>
        <begin position="421"/>
        <end position="444"/>
    </location>
</feature>
<dbReference type="OrthoDB" id="10021397at2759"/>
<accession>A0A136IQK4</accession>
<feature type="transmembrane region" description="Helical" evidence="8">
    <location>
        <begin position="97"/>
        <end position="115"/>
    </location>
</feature>
<evidence type="ECO:0000313" key="11">
    <source>
        <dbReference type="Proteomes" id="UP000070501"/>
    </source>
</evidence>